<name>A0A9N9URR2_9HYPO</name>
<accession>A0A9N9URR2</accession>
<organism evidence="1 2">
    <name type="scientific">Clonostachys byssicola</name>
    <dbReference type="NCBI Taxonomy" id="160290"/>
    <lineage>
        <taxon>Eukaryota</taxon>
        <taxon>Fungi</taxon>
        <taxon>Dikarya</taxon>
        <taxon>Ascomycota</taxon>
        <taxon>Pezizomycotina</taxon>
        <taxon>Sordariomycetes</taxon>
        <taxon>Hypocreomycetidae</taxon>
        <taxon>Hypocreales</taxon>
        <taxon>Bionectriaceae</taxon>
        <taxon>Clonostachys</taxon>
    </lineage>
</organism>
<keyword evidence="2" id="KW-1185">Reference proteome</keyword>
<dbReference type="PANTHER" id="PTHR44051:SF9">
    <property type="entry name" value="GLUTATHIONE S-TRANSFERASE 1"/>
    <property type="match status" value="1"/>
</dbReference>
<evidence type="ECO:0008006" key="3">
    <source>
        <dbReference type="Google" id="ProtNLM"/>
    </source>
</evidence>
<dbReference type="Gene3D" id="3.40.30.10">
    <property type="entry name" value="Glutaredoxin"/>
    <property type="match status" value="1"/>
</dbReference>
<proteinExistence type="predicted"/>
<reference evidence="1" key="1">
    <citation type="submission" date="2021-10" db="EMBL/GenBank/DDBJ databases">
        <authorList>
            <person name="Piombo E."/>
        </authorList>
    </citation>
    <scope>NUCLEOTIDE SEQUENCE</scope>
</reference>
<gene>
    <name evidence="1" type="ORF">CBYS24578_00013423</name>
</gene>
<sequence>MPQITVHNIESPSRSDRVFWLLEELESTYDVVTYLRMPTLMGAAPPELFKHSLFGKGPALSIDGESFGESGYVLHRILTHPEIMASAPSHIEREQSNWSVHWAHAAEAAGMTWLQEEDMVAVAGKAWVEGRIGEATPEELRGMERFSSWYSWEIDRPQSQNFIDKGKTEQWLAEHEGCNFTGTEKFGIGDFMMLAGIHSLCAGSRSVMGYKVGPHIKAWWQRVSTRPQFLRALERIKTEENLTLRQQKQKQWG</sequence>
<comment type="caution">
    <text evidence="1">The sequence shown here is derived from an EMBL/GenBank/DDBJ whole genome shotgun (WGS) entry which is preliminary data.</text>
</comment>
<dbReference type="PANTHER" id="PTHR44051">
    <property type="entry name" value="GLUTATHIONE S-TRANSFERASE-RELATED"/>
    <property type="match status" value="1"/>
</dbReference>
<dbReference type="SUPFAM" id="SSF52833">
    <property type="entry name" value="Thioredoxin-like"/>
    <property type="match status" value="1"/>
</dbReference>
<dbReference type="EMBL" id="CABFNO020001527">
    <property type="protein sequence ID" value="CAG9994412.1"/>
    <property type="molecule type" value="Genomic_DNA"/>
</dbReference>
<dbReference type="Proteomes" id="UP000754883">
    <property type="component" value="Unassembled WGS sequence"/>
</dbReference>
<evidence type="ECO:0000313" key="2">
    <source>
        <dbReference type="Proteomes" id="UP000754883"/>
    </source>
</evidence>
<dbReference type="OrthoDB" id="2098326at2759"/>
<dbReference type="InterPro" id="IPR036249">
    <property type="entry name" value="Thioredoxin-like_sf"/>
</dbReference>
<protein>
    <recommendedName>
        <fullName evidence="3">Glutathione S-transferase</fullName>
    </recommendedName>
</protein>
<evidence type="ECO:0000313" key="1">
    <source>
        <dbReference type="EMBL" id="CAG9994412.1"/>
    </source>
</evidence>
<dbReference type="AlphaFoldDB" id="A0A9N9URR2"/>
<dbReference type="InterPro" id="IPR036282">
    <property type="entry name" value="Glutathione-S-Trfase_C_sf"/>
</dbReference>
<dbReference type="Gene3D" id="1.20.1050.10">
    <property type="match status" value="1"/>
</dbReference>
<dbReference type="SUPFAM" id="SSF47616">
    <property type="entry name" value="GST C-terminal domain-like"/>
    <property type="match status" value="1"/>
</dbReference>